<feature type="domain" description="HTH araC/xylS-type" evidence="4">
    <location>
        <begin position="195"/>
        <end position="293"/>
    </location>
</feature>
<dbReference type="InterPro" id="IPR018060">
    <property type="entry name" value="HTH_AraC"/>
</dbReference>
<evidence type="ECO:0000259" key="4">
    <source>
        <dbReference type="PROSITE" id="PS01124"/>
    </source>
</evidence>
<dbReference type="Pfam" id="PF02311">
    <property type="entry name" value="AraC_binding"/>
    <property type="match status" value="1"/>
</dbReference>
<accession>A0ABW3DA86</accession>
<name>A0ABW3DA86_9BACL</name>
<organism evidence="5 6">
    <name type="scientific">Paenibacillus residui</name>
    <dbReference type="NCBI Taxonomy" id="629724"/>
    <lineage>
        <taxon>Bacteria</taxon>
        <taxon>Bacillati</taxon>
        <taxon>Bacillota</taxon>
        <taxon>Bacilli</taxon>
        <taxon>Bacillales</taxon>
        <taxon>Paenibacillaceae</taxon>
        <taxon>Paenibacillus</taxon>
    </lineage>
</organism>
<dbReference type="InterPro" id="IPR011051">
    <property type="entry name" value="RmlC_Cupin_sf"/>
</dbReference>
<dbReference type="EMBL" id="JBHTIU010000029">
    <property type="protein sequence ID" value="MFD0869424.1"/>
    <property type="molecule type" value="Genomic_DNA"/>
</dbReference>
<dbReference type="Gene3D" id="2.60.120.10">
    <property type="entry name" value="Jelly Rolls"/>
    <property type="match status" value="1"/>
</dbReference>
<dbReference type="InterPro" id="IPR003313">
    <property type="entry name" value="AraC-bd"/>
</dbReference>
<dbReference type="PANTHER" id="PTHR43280:SF10">
    <property type="entry name" value="REGULATORY PROTEIN POCR"/>
    <property type="match status" value="1"/>
</dbReference>
<evidence type="ECO:0000256" key="3">
    <source>
        <dbReference type="ARBA" id="ARBA00023163"/>
    </source>
</evidence>
<dbReference type="InterPro" id="IPR014710">
    <property type="entry name" value="RmlC-like_jellyroll"/>
</dbReference>
<dbReference type="PROSITE" id="PS01124">
    <property type="entry name" value="HTH_ARAC_FAMILY_2"/>
    <property type="match status" value="1"/>
</dbReference>
<dbReference type="RefSeq" id="WP_144941667.1">
    <property type="nucleotide sequence ID" value="NZ_JBHTIU010000029.1"/>
</dbReference>
<keyword evidence="3" id="KW-0804">Transcription</keyword>
<evidence type="ECO:0000256" key="1">
    <source>
        <dbReference type="ARBA" id="ARBA00023015"/>
    </source>
</evidence>
<reference evidence="6" key="1">
    <citation type="journal article" date="2019" name="Int. J. Syst. Evol. Microbiol.">
        <title>The Global Catalogue of Microorganisms (GCM) 10K type strain sequencing project: providing services to taxonomists for standard genome sequencing and annotation.</title>
        <authorList>
            <consortium name="The Broad Institute Genomics Platform"/>
            <consortium name="The Broad Institute Genome Sequencing Center for Infectious Disease"/>
            <person name="Wu L."/>
            <person name="Ma J."/>
        </authorList>
    </citation>
    <scope>NUCLEOTIDE SEQUENCE [LARGE SCALE GENOMIC DNA]</scope>
    <source>
        <strain evidence="6">CCUG 57263</strain>
    </source>
</reference>
<keyword evidence="2" id="KW-0238">DNA-binding</keyword>
<dbReference type="SMART" id="SM00342">
    <property type="entry name" value="HTH_ARAC"/>
    <property type="match status" value="1"/>
</dbReference>
<evidence type="ECO:0000256" key="2">
    <source>
        <dbReference type="ARBA" id="ARBA00023125"/>
    </source>
</evidence>
<dbReference type="Gene3D" id="1.10.10.60">
    <property type="entry name" value="Homeodomain-like"/>
    <property type="match status" value="2"/>
</dbReference>
<evidence type="ECO:0000313" key="6">
    <source>
        <dbReference type="Proteomes" id="UP001597120"/>
    </source>
</evidence>
<dbReference type="CDD" id="cd02208">
    <property type="entry name" value="cupin_RmlC-like"/>
    <property type="match status" value="1"/>
</dbReference>
<keyword evidence="1" id="KW-0805">Transcription regulation</keyword>
<proteinExistence type="predicted"/>
<evidence type="ECO:0000313" key="5">
    <source>
        <dbReference type="EMBL" id="MFD0869424.1"/>
    </source>
</evidence>
<dbReference type="SUPFAM" id="SSF46689">
    <property type="entry name" value="Homeodomain-like"/>
    <property type="match status" value="1"/>
</dbReference>
<sequence length="310" mass="35287">MLARESDTARSEGWCFDKRFLDRPIALGHFVLEQVRDSCFLDGFSSSPVHANSTELYYVMNGTGSLLCAGDQLRLQERDIIVCQAPDRWRVENSENYPLRLLGLRFRLSNGARGPVAERFGKLTCEQMELLKDDGTIETMLLGLLRELERPDSMAKTMAESFLQQIVVSVFRARPGQQQAARKPAPINGAKELVYQTVRYMDESMTEIKELNEIADALGYSYSRLSHVFRLEMGVSLQTYWARSRMLRAMKMLQTGNTTITRVAELLHYQSVHSFSKAFKKIAGLSPTEYQELYGRPALAASIHQRRDLS</sequence>
<dbReference type="SUPFAM" id="SSF51182">
    <property type="entry name" value="RmlC-like cupins"/>
    <property type="match status" value="1"/>
</dbReference>
<dbReference type="PANTHER" id="PTHR43280">
    <property type="entry name" value="ARAC-FAMILY TRANSCRIPTIONAL REGULATOR"/>
    <property type="match status" value="1"/>
</dbReference>
<comment type="caution">
    <text evidence="5">The sequence shown here is derived from an EMBL/GenBank/DDBJ whole genome shotgun (WGS) entry which is preliminary data.</text>
</comment>
<keyword evidence="6" id="KW-1185">Reference proteome</keyword>
<dbReference type="Proteomes" id="UP001597120">
    <property type="component" value="Unassembled WGS sequence"/>
</dbReference>
<gene>
    <name evidence="5" type="ORF">ACFQ03_09700</name>
</gene>
<protein>
    <submittedName>
        <fullName evidence="5">Helix-turn-helix transcriptional regulator</fullName>
    </submittedName>
</protein>
<dbReference type="InterPro" id="IPR009057">
    <property type="entry name" value="Homeodomain-like_sf"/>
</dbReference>
<dbReference type="Pfam" id="PF12833">
    <property type="entry name" value="HTH_18"/>
    <property type="match status" value="1"/>
</dbReference>